<dbReference type="EMBL" id="KB446539">
    <property type="protein sequence ID" value="EME44146.1"/>
    <property type="molecule type" value="Genomic_DNA"/>
</dbReference>
<evidence type="ECO:0000313" key="4">
    <source>
        <dbReference type="EMBL" id="EME44146.1"/>
    </source>
</evidence>
<feature type="region of interest" description="Disordered" evidence="2">
    <location>
        <begin position="1"/>
        <end position="98"/>
    </location>
</feature>
<dbReference type="STRING" id="675120.N1PLE7"/>
<feature type="domain" description="PWI" evidence="3">
    <location>
        <begin position="668"/>
        <end position="760"/>
    </location>
</feature>
<dbReference type="SUPFAM" id="SSF101233">
    <property type="entry name" value="PWI domain"/>
    <property type="match status" value="1"/>
</dbReference>
<dbReference type="Pfam" id="PF01480">
    <property type="entry name" value="PWI"/>
    <property type="match status" value="1"/>
</dbReference>
<dbReference type="GO" id="GO:0003729">
    <property type="term" value="F:mRNA binding"/>
    <property type="evidence" value="ECO:0007669"/>
    <property type="project" value="TreeGrafter"/>
</dbReference>
<dbReference type="OMA" id="DGCVNKK"/>
<dbReference type="PANTHER" id="PTHR18806:SF4">
    <property type="entry name" value="RNA-BINDING PROTEIN 25"/>
    <property type="match status" value="1"/>
</dbReference>
<dbReference type="Gene3D" id="1.20.1390.10">
    <property type="entry name" value="PWI domain"/>
    <property type="match status" value="1"/>
</dbReference>
<dbReference type="SMART" id="SM00311">
    <property type="entry name" value="PWI"/>
    <property type="match status" value="1"/>
</dbReference>
<keyword evidence="5" id="KW-1185">Reference proteome</keyword>
<dbReference type="Gene3D" id="3.30.70.330">
    <property type="match status" value="1"/>
</dbReference>
<dbReference type="InterPro" id="IPR052768">
    <property type="entry name" value="RBM25"/>
</dbReference>
<dbReference type="InterPro" id="IPR035979">
    <property type="entry name" value="RBD_domain_sf"/>
</dbReference>
<accession>N1PLE7</accession>
<feature type="region of interest" description="Disordered" evidence="2">
    <location>
        <begin position="413"/>
        <end position="485"/>
    </location>
</feature>
<dbReference type="SUPFAM" id="SSF54928">
    <property type="entry name" value="RNA-binding domain, RBD"/>
    <property type="match status" value="1"/>
</dbReference>
<proteinExistence type="predicted"/>
<organism evidence="4 5">
    <name type="scientific">Dothistroma septosporum (strain NZE10 / CBS 128990)</name>
    <name type="common">Red band needle blight fungus</name>
    <name type="synonym">Mycosphaerella pini</name>
    <dbReference type="NCBI Taxonomy" id="675120"/>
    <lineage>
        <taxon>Eukaryota</taxon>
        <taxon>Fungi</taxon>
        <taxon>Dikarya</taxon>
        <taxon>Ascomycota</taxon>
        <taxon>Pezizomycotina</taxon>
        <taxon>Dothideomycetes</taxon>
        <taxon>Dothideomycetidae</taxon>
        <taxon>Mycosphaerellales</taxon>
        <taxon>Mycosphaerellaceae</taxon>
        <taxon>Dothistroma</taxon>
    </lineage>
</organism>
<feature type="region of interest" description="Disordered" evidence="2">
    <location>
        <begin position="526"/>
        <end position="561"/>
    </location>
</feature>
<protein>
    <recommendedName>
        <fullName evidence="3">PWI domain-containing protein</fullName>
    </recommendedName>
</protein>
<feature type="region of interest" description="Disordered" evidence="2">
    <location>
        <begin position="341"/>
        <end position="398"/>
    </location>
</feature>
<dbReference type="HOGENOM" id="CLU_009938_0_0_1"/>
<evidence type="ECO:0000259" key="3">
    <source>
        <dbReference type="PROSITE" id="PS51025"/>
    </source>
</evidence>
<name>N1PLE7_DOTSN</name>
<dbReference type="InterPro" id="IPR036483">
    <property type="entry name" value="PWI_dom_sf"/>
</dbReference>
<feature type="compositionally biased region" description="Basic and acidic residues" evidence="2">
    <location>
        <begin position="438"/>
        <end position="485"/>
    </location>
</feature>
<dbReference type="GO" id="GO:0006397">
    <property type="term" value="P:mRNA processing"/>
    <property type="evidence" value="ECO:0007669"/>
    <property type="project" value="UniProtKB-KW"/>
</dbReference>
<reference evidence="5" key="1">
    <citation type="journal article" date="2012" name="PLoS Genet.">
        <title>The genomes of the fungal plant pathogens Cladosporium fulvum and Dothistroma septosporum reveal adaptation to different hosts and lifestyles but also signatures of common ancestry.</title>
        <authorList>
            <person name="de Wit P.J.G.M."/>
            <person name="van der Burgt A."/>
            <person name="Oekmen B."/>
            <person name="Stergiopoulos I."/>
            <person name="Abd-Elsalam K.A."/>
            <person name="Aerts A.L."/>
            <person name="Bahkali A.H."/>
            <person name="Beenen H.G."/>
            <person name="Chettri P."/>
            <person name="Cox M.P."/>
            <person name="Datema E."/>
            <person name="de Vries R.P."/>
            <person name="Dhillon B."/>
            <person name="Ganley A.R."/>
            <person name="Griffiths S.A."/>
            <person name="Guo Y."/>
            <person name="Hamelin R.C."/>
            <person name="Henrissat B."/>
            <person name="Kabir M.S."/>
            <person name="Jashni M.K."/>
            <person name="Kema G."/>
            <person name="Klaubauf S."/>
            <person name="Lapidus A."/>
            <person name="Levasseur A."/>
            <person name="Lindquist E."/>
            <person name="Mehrabi R."/>
            <person name="Ohm R.A."/>
            <person name="Owen T.J."/>
            <person name="Salamov A."/>
            <person name="Schwelm A."/>
            <person name="Schijlen E."/>
            <person name="Sun H."/>
            <person name="van den Burg H.A."/>
            <person name="van Ham R.C.H.J."/>
            <person name="Zhang S."/>
            <person name="Goodwin S.B."/>
            <person name="Grigoriev I.V."/>
            <person name="Collemare J."/>
            <person name="Bradshaw R.E."/>
        </authorList>
    </citation>
    <scope>NUCLEOTIDE SEQUENCE [LARGE SCALE GENOMIC DNA]</scope>
    <source>
        <strain evidence="5">NZE10 / CBS 128990</strain>
    </source>
</reference>
<evidence type="ECO:0000313" key="5">
    <source>
        <dbReference type="Proteomes" id="UP000016933"/>
    </source>
</evidence>
<dbReference type="OrthoDB" id="6275295at2759"/>
<dbReference type="PROSITE" id="PS51025">
    <property type="entry name" value="PWI"/>
    <property type="match status" value="1"/>
</dbReference>
<reference evidence="4 5" key="2">
    <citation type="journal article" date="2012" name="PLoS Pathog.">
        <title>Diverse lifestyles and strategies of plant pathogenesis encoded in the genomes of eighteen Dothideomycetes fungi.</title>
        <authorList>
            <person name="Ohm R.A."/>
            <person name="Feau N."/>
            <person name="Henrissat B."/>
            <person name="Schoch C.L."/>
            <person name="Horwitz B.A."/>
            <person name="Barry K.W."/>
            <person name="Condon B.J."/>
            <person name="Copeland A.C."/>
            <person name="Dhillon B."/>
            <person name="Glaser F."/>
            <person name="Hesse C.N."/>
            <person name="Kosti I."/>
            <person name="LaButti K."/>
            <person name="Lindquist E.A."/>
            <person name="Lucas S."/>
            <person name="Salamov A.A."/>
            <person name="Bradshaw R.E."/>
            <person name="Ciuffetti L."/>
            <person name="Hamelin R.C."/>
            <person name="Kema G.H.J."/>
            <person name="Lawrence C."/>
            <person name="Scott J.A."/>
            <person name="Spatafora J.W."/>
            <person name="Turgeon B.G."/>
            <person name="de Wit P.J.G.M."/>
            <person name="Zhong S."/>
            <person name="Goodwin S.B."/>
            <person name="Grigoriev I.V."/>
        </authorList>
    </citation>
    <scope>NUCLEOTIDE SEQUENCE [LARGE SCALE GENOMIC DNA]</scope>
    <source>
        <strain evidence="5">NZE10 / CBS 128990</strain>
    </source>
</reference>
<feature type="compositionally biased region" description="Basic and acidic residues" evidence="2">
    <location>
        <begin position="85"/>
        <end position="98"/>
    </location>
</feature>
<feature type="compositionally biased region" description="Acidic residues" evidence="2">
    <location>
        <begin position="427"/>
        <end position="437"/>
    </location>
</feature>
<dbReference type="GO" id="GO:0005681">
    <property type="term" value="C:spliceosomal complex"/>
    <property type="evidence" value="ECO:0007669"/>
    <property type="project" value="TreeGrafter"/>
</dbReference>
<dbReference type="Proteomes" id="UP000016933">
    <property type="component" value="Unassembled WGS sequence"/>
</dbReference>
<dbReference type="InterPro" id="IPR012677">
    <property type="entry name" value="Nucleotide-bd_a/b_plait_sf"/>
</dbReference>
<evidence type="ECO:0000256" key="1">
    <source>
        <dbReference type="ARBA" id="ARBA00022664"/>
    </source>
</evidence>
<evidence type="ECO:0000256" key="2">
    <source>
        <dbReference type="SAM" id="MobiDB-lite"/>
    </source>
</evidence>
<dbReference type="AlphaFoldDB" id="N1PLE7"/>
<keyword evidence="1" id="KW-0507">mRNA processing</keyword>
<feature type="region of interest" description="Disordered" evidence="2">
    <location>
        <begin position="496"/>
        <end position="515"/>
    </location>
</feature>
<dbReference type="InterPro" id="IPR002483">
    <property type="entry name" value="PWI_dom"/>
</dbReference>
<dbReference type="PANTHER" id="PTHR18806">
    <property type="entry name" value="RBM25 PROTEIN"/>
    <property type="match status" value="1"/>
</dbReference>
<sequence length="760" mass="84176">MAYNYGGPPGAYGGQQQTYAGAPGMGGPPTGPAQGFQPPPNMPNINFNAPVIRLGMDGAAGGGRPQSGNERGDRGGRGSNSEPLGGRDRRGLGADRNLDRERQAVRDSMMALQPPTREEVSRTIFVGGLGEGMPHDEALDIILRCAGKLRRWTRARDADDRKCKFGFAEYEDVESLEAAAELYPDLRLPLFNVDGSVQREKTEESEDGEVKKQKWLVVIDDASKEYIETWMGRKKEDENARQFRMESCKTDLDQAIAGLINQAAHSANGVNGHGDQDGDVAMADTNGNANGAVEHITIQQAGAEDELADIPAEQRATVAEEIRAFRDRSNRRDIERLRREEDLEQEERRRNGPAPRVNRLASPPPGAANSTNGIPLGPRGQQGVAGAPSGPKGFRGAQIPNDYVNGVAFVSGGAGPDGRGMTVPLIGEDEDAEVSDGELERRRQERKDAEIEKQYQDQIRRWHNRERTRGAAQERERKREDDEKRAIEKAREDILAKFASWDDDEEAEKARHPYYRDRSAWLRIRDADRERERRDDDADRKAEEREQADEQRRTNEARGMADDFLGSMGIETEPEKVDQAGPAPFKISLGGASKTKQHTAVAPKRAQMDVEGLLEDEEDAAASGLKRDLQLKPLEDMSTLPTSGLGLTDDEKASARQQLASEIPTDADKLFAHPIKYDHLTNEILNNQIRPFVEKKVVEYLGVQEDLIVDAVLAGVRDKASAQSIKEELEGPLEDEAEVLVKKVWRLLVFWGECESRGLQ</sequence>
<feature type="compositionally biased region" description="Basic and acidic residues" evidence="2">
    <location>
        <begin position="341"/>
        <end position="350"/>
    </location>
</feature>
<dbReference type="eggNOG" id="KOG2253">
    <property type="taxonomic scope" value="Eukaryota"/>
</dbReference>
<gene>
    <name evidence="4" type="ORF">DOTSEDRAFT_71834</name>
</gene>